<accession>A0A1H3HZ91</accession>
<name>A0A1H3HZ91_9BACI</name>
<evidence type="ECO:0000313" key="2">
    <source>
        <dbReference type="Proteomes" id="UP000198935"/>
    </source>
</evidence>
<evidence type="ECO:0000313" key="1">
    <source>
        <dbReference type="EMBL" id="SDY20777.1"/>
    </source>
</evidence>
<proteinExistence type="predicted"/>
<gene>
    <name evidence="1" type="ORF">SAMN05421736_101662</name>
</gene>
<protein>
    <submittedName>
        <fullName evidence="1">Uncharacterized protein</fullName>
    </submittedName>
</protein>
<organism evidence="1 2">
    <name type="scientific">Evansella caseinilytica</name>
    <dbReference type="NCBI Taxonomy" id="1503961"/>
    <lineage>
        <taxon>Bacteria</taxon>
        <taxon>Bacillati</taxon>
        <taxon>Bacillota</taxon>
        <taxon>Bacilli</taxon>
        <taxon>Bacillales</taxon>
        <taxon>Bacillaceae</taxon>
        <taxon>Evansella</taxon>
    </lineage>
</organism>
<keyword evidence="2" id="KW-1185">Reference proteome</keyword>
<dbReference type="AlphaFoldDB" id="A0A1H3HZ91"/>
<dbReference type="EMBL" id="FNPI01000001">
    <property type="protein sequence ID" value="SDY20777.1"/>
    <property type="molecule type" value="Genomic_DNA"/>
</dbReference>
<sequence length="73" mass="8559">MLHCFFTMTYNYLFFHKYYLRSASRLETLLEGESGSESLDETSAPLTRHCGCMMITEVLAMETKTEDWIQSVY</sequence>
<reference evidence="2" key="1">
    <citation type="submission" date="2016-10" db="EMBL/GenBank/DDBJ databases">
        <authorList>
            <person name="Varghese N."/>
            <person name="Submissions S."/>
        </authorList>
    </citation>
    <scope>NUCLEOTIDE SEQUENCE [LARGE SCALE GENOMIC DNA]</scope>
    <source>
        <strain evidence="2">SP</strain>
    </source>
</reference>
<dbReference type="Proteomes" id="UP000198935">
    <property type="component" value="Unassembled WGS sequence"/>
</dbReference>